<comment type="caution">
    <text evidence="1">The sequence shown here is derived from an EMBL/GenBank/DDBJ whole genome shotgun (WGS) entry which is preliminary data.</text>
</comment>
<evidence type="ECO:0000313" key="1">
    <source>
        <dbReference type="EMBL" id="CAG8525785.1"/>
    </source>
</evidence>
<feature type="non-terminal residue" evidence="1">
    <location>
        <position position="1"/>
    </location>
</feature>
<dbReference type="EMBL" id="CAJVQC010003374">
    <property type="protein sequence ID" value="CAG8525785.1"/>
    <property type="molecule type" value="Genomic_DNA"/>
</dbReference>
<dbReference type="Proteomes" id="UP000789920">
    <property type="component" value="Unassembled WGS sequence"/>
</dbReference>
<evidence type="ECO:0000313" key="2">
    <source>
        <dbReference type="Proteomes" id="UP000789920"/>
    </source>
</evidence>
<keyword evidence="2" id="KW-1185">Reference proteome</keyword>
<protein>
    <submittedName>
        <fullName evidence="1">17295_t:CDS:1</fullName>
    </submittedName>
</protein>
<gene>
    <name evidence="1" type="ORF">RPERSI_LOCUS2912</name>
</gene>
<organism evidence="1 2">
    <name type="scientific">Racocetra persica</name>
    <dbReference type="NCBI Taxonomy" id="160502"/>
    <lineage>
        <taxon>Eukaryota</taxon>
        <taxon>Fungi</taxon>
        <taxon>Fungi incertae sedis</taxon>
        <taxon>Mucoromycota</taxon>
        <taxon>Glomeromycotina</taxon>
        <taxon>Glomeromycetes</taxon>
        <taxon>Diversisporales</taxon>
        <taxon>Gigasporaceae</taxon>
        <taxon>Racocetra</taxon>
    </lineage>
</organism>
<proteinExistence type="predicted"/>
<sequence>ILGVQCANEPYQIADKVADYSSSQTVCDASRLSSSPFHVASGVYEDLLE</sequence>
<reference evidence="1" key="1">
    <citation type="submission" date="2021-06" db="EMBL/GenBank/DDBJ databases">
        <authorList>
            <person name="Kallberg Y."/>
            <person name="Tangrot J."/>
            <person name="Rosling A."/>
        </authorList>
    </citation>
    <scope>NUCLEOTIDE SEQUENCE</scope>
    <source>
        <strain evidence="1">MA461A</strain>
    </source>
</reference>
<accession>A0ACA9LE52</accession>
<name>A0ACA9LE52_9GLOM</name>